<dbReference type="Gene3D" id="3.40.50.1820">
    <property type="entry name" value="alpha/beta hydrolase"/>
    <property type="match status" value="1"/>
</dbReference>
<dbReference type="PANTHER" id="PTHR48081">
    <property type="entry name" value="AB HYDROLASE SUPERFAMILY PROTEIN C4A8.06C"/>
    <property type="match status" value="1"/>
</dbReference>
<protein>
    <submittedName>
        <fullName evidence="3">Alpha/Beta hydrolase protein</fullName>
    </submittedName>
</protein>
<comment type="caution">
    <text evidence="3">The sequence shown here is derived from an EMBL/GenBank/DDBJ whole genome shotgun (WGS) entry which is preliminary data.</text>
</comment>
<dbReference type="Proteomes" id="UP001610444">
    <property type="component" value="Unassembled WGS sequence"/>
</dbReference>
<dbReference type="Pfam" id="PF07859">
    <property type="entry name" value="Abhydrolase_3"/>
    <property type="match status" value="1"/>
</dbReference>
<feature type="domain" description="Alpha/beta hydrolase fold-3" evidence="2">
    <location>
        <begin position="105"/>
        <end position="258"/>
    </location>
</feature>
<dbReference type="SUPFAM" id="SSF53474">
    <property type="entry name" value="alpha/beta-Hydrolases"/>
    <property type="match status" value="1"/>
</dbReference>
<keyword evidence="1 3" id="KW-0378">Hydrolase</keyword>
<evidence type="ECO:0000313" key="3">
    <source>
        <dbReference type="EMBL" id="KAL2852276.1"/>
    </source>
</evidence>
<evidence type="ECO:0000313" key="4">
    <source>
        <dbReference type="Proteomes" id="UP001610444"/>
    </source>
</evidence>
<dbReference type="PANTHER" id="PTHR48081:SF3">
    <property type="entry name" value="ALPHA_BETA HYDROLASE FOLD-3 DOMAIN-CONTAINING PROTEIN"/>
    <property type="match status" value="1"/>
</dbReference>
<organism evidence="3 4">
    <name type="scientific">Aspergillus pseudodeflectus</name>
    <dbReference type="NCBI Taxonomy" id="176178"/>
    <lineage>
        <taxon>Eukaryota</taxon>
        <taxon>Fungi</taxon>
        <taxon>Dikarya</taxon>
        <taxon>Ascomycota</taxon>
        <taxon>Pezizomycotina</taxon>
        <taxon>Eurotiomycetes</taxon>
        <taxon>Eurotiomycetidae</taxon>
        <taxon>Eurotiales</taxon>
        <taxon>Aspergillaceae</taxon>
        <taxon>Aspergillus</taxon>
        <taxon>Aspergillus subgen. Nidulantes</taxon>
    </lineage>
</organism>
<dbReference type="GO" id="GO:0016787">
    <property type="term" value="F:hydrolase activity"/>
    <property type="evidence" value="ECO:0007669"/>
    <property type="project" value="UniProtKB-KW"/>
</dbReference>
<dbReference type="InterPro" id="IPR029058">
    <property type="entry name" value="AB_hydrolase_fold"/>
</dbReference>
<sequence length="386" mass="42999">MSKSTDNNRGVGSVRLQVLGQEEVYKRKGHFTSRPSTIRRYKTPIVPSSLRRSKQLQIPMDFRSNPKYLGFDLIQATYKKVGSHEIETTILVPQTPYTGKRPTIIRIHGGGLVMGDSLYPQFWPQWLSDLALKHGAVIVSPNYRLLPEATGLDIHDDLEDFWTWLHTPEIHNILGNRTAPTDLDLDRILLAGDSAGGLLSVNFTLSHGADIRAATAAYPCVSLDAPEFVNTRTVLPFGINTSETFITDHLASNRLDNPVSSDASPARTTLMFAGIQHGGLGPWYARGSENSPRRGLIYPLERLEQPGIQFPKGGLTITHGRQDSVVPVEQSERFVARAREVTKGQPVSEKIVLVLQDGEHGFDSELRYEETWLKDALRTAVEAWLE</sequence>
<accession>A0ABR4KJ21</accession>
<dbReference type="RefSeq" id="XP_070900279.1">
    <property type="nucleotide sequence ID" value="XM_071039861.1"/>
</dbReference>
<dbReference type="InterPro" id="IPR050300">
    <property type="entry name" value="GDXG_lipolytic_enzyme"/>
</dbReference>
<name>A0ABR4KJ21_9EURO</name>
<proteinExistence type="predicted"/>
<dbReference type="GeneID" id="98155025"/>
<evidence type="ECO:0000259" key="2">
    <source>
        <dbReference type="Pfam" id="PF07859"/>
    </source>
</evidence>
<evidence type="ECO:0000256" key="1">
    <source>
        <dbReference type="ARBA" id="ARBA00022801"/>
    </source>
</evidence>
<dbReference type="EMBL" id="JBFXLR010000016">
    <property type="protein sequence ID" value="KAL2852276.1"/>
    <property type="molecule type" value="Genomic_DNA"/>
</dbReference>
<reference evidence="3 4" key="1">
    <citation type="submission" date="2024-07" db="EMBL/GenBank/DDBJ databases">
        <title>Section-level genome sequencing and comparative genomics of Aspergillus sections Usti and Cavernicolus.</title>
        <authorList>
            <consortium name="Lawrence Berkeley National Laboratory"/>
            <person name="Nybo J.L."/>
            <person name="Vesth T.C."/>
            <person name="Theobald S."/>
            <person name="Frisvad J.C."/>
            <person name="Larsen T.O."/>
            <person name="Kjaerboelling I."/>
            <person name="Rothschild-Mancinelli K."/>
            <person name="Lyhne E.K."/>
            <person name="Kogle M.E."/>
            <person name="Barry K."/>
            <person name="Clum A."/>
            <person name="Na H."/>
            <person name="Ledsgaard L."/>
            <person name="Lin J."/>
            <person name="Lipzen A."/>
            <person name="Kuo A."/>
            <person name="Riley R."/>
            <person name="Mondo S."/>
            <person name="LaButti K."/>
            <person name="Haridas S."/>
            <person name="Pangalinan J."/>
            <person name="Salamov A.A."/>
            <person name="Simmons B.A."/>
            <person name="Magnuson J.K."/>
            <person name="Chen J."/>
            <person name="Drula E."/>
            <person name="Henrissat B."/>
            <person name="Wiebenga A."/>
            <person name="Lubbers R.J."/>
            <person name="Gomes A.C."/>
            <person name="Macurrencykelacurrency M.R."/>
            <person name="Stajich J."/>
            <person name="Grigoriev I.V."/>
            <person name="Mortensen U.H."/>
            <person name="De vries R.P."/>
            <person name="Baker S.E."/>
            <person name="Andersen M.R."/>
        </authorList>
    </citation>
    <scope>NUCLEOTIDE SEQUENCE [LARGE SCALE GENOMIC DNA]</scope>
    <source>
        <strain evidence="3 4">CBS 756.74</strain>
    </source>
</reference>
<dbReference type="InterPro" id="IPR013094">
    <property type="entry name" value="AB_hydrolase_3"/>
</dbReference>
<keyword evidence="4" id="KW-1185">Reference proteome</keyword>
<gene>
    <name evidence="3" type="ORF">BJX68DRAFT_235185</name>
</gene>